<dbReference type="InterPro" id="IPR038414">
    <property type="entry name" value="CcoP_N_sf"/>
</dbReference>
<sequence length="298" mass="32147">MSKQPVKKKTDDVGTTGHSWDGIEEYNNPLPRWWLWTFYATVVWALIYTIFFPAWPLVNGATAGLLGHSTRANVAEEIAMFEDANAGIKQRLVEAELTEIAADPELNSYAQNAGAAVFRTWCAQCHGAGAQGAQAAGYPSLLDDSWLWGGTIEEIHTTITYGIRYNDDSRFGDMLAFGRDQLLTEEQINQVVAYVQQISGQEHDAALAAEGETLFAENCASCHADDGTGDITLGAPNLTDAIWLYGGDQETLFETLWNGRAGVMPPRGGAPESAVDEALVRAVATYVHSLGGGVASAE</sequence>
<evidence type="ECO:0000256" key="18">
    <source>
        <dbReference type="ARBA" id="ARBA00023136"/>
    </source>
</evidence>
<evidence type="ECO:0000259" key="23">
    <source>
        <dbReference type="PROSITE" id="PS51007"/>
    </source>
</evidence>
<evidence type="ECO:0000313" key="25">
    <source>
        <dbReference type="Proteomes" id="UP000198426"/>
    </source>
</evidence>
<dbReference type="GO" id="GO:0009055">
    <property type="term" value="F:electron transfer activity"/>
    <property type="evidence" value="ECO:0007669"/>
    <property type="project" value="InterPro"/>
</dbReference>
<dbReference type="InterPro" id="IPR009056">
    <property type="entry name" value="Cyt_c-like_dom"/>
</dbReference>
<evidence type="ECO:0000256" key="6">
    <source>
        <dbReference type="ARBA" id="ARBA00022519"/>
    </source>
</evidence>
<keyword evidence="15 19" id="KW-0560">Oxidoreductase</keyword>
<keyword evidence="9 22" id="KW-0812">Transmembrane</keyword>
<evidence type="ECO:0000256" key="11">
    <source>
        <dbReference type="ARBA" id="ARBA00022737"/>
    </source>
</evidence>
<evidence type="ECO:0000313" key="24">
    <source>
        <dbReference type="EMBL" id="SNS14132.1"/>
    </source>
</evidence>
<keyword evidence="7 19" id="KW-0349">Heme</keyword>
<feature type="binding site" description="axial binding residue" evidence="20">
    <location>
        <position position="174"/>
    </location>
    <ligand>
        <name>heme c</name>
        <dbReference type="ChEBI" id="CHEBI:61717"/>
        <label>2</label>
    </ligand>
    <ligandPart>
        <name>Fe</name>
        <dbReference type="ChEBI" id="CHEBI:18248"/>
    </ligandPart>
</feature>
<feature type="binding site" description="axial binding residue" evidence="20">
    <location>
        <position position="223"/>
    </location>
    <ligand>
        <name>heme c</name>
        <dbReference type="ChEBI" id="CHEBI:61717"/>
        <label>2</label>
    </ligand>
    <ligandPart>
        <name>Fe</name>
        <dbReference type="ChEBI" id="CHEBI:18248"/>
    </ligandPart>
</feature>
<evidence type="ECO:0000256" key="5">
    <source>
        <dbReference type="ARBA" id="ARBA00022475"/>
    </source>
</evidence>
<dbReference type="PANTHER" id="PTHR33751:SF1">
    <property type="entry name" value="CBB3-TYPE CYTOCHROME C OXIDASE SUBUNIT FIXP"/>
    <property type="match status" value="1"/>
</dbReference>
<keyword evidence="8 19" id="KW-0679">Respiratory chain</keyword>
<comment type="subcellular location">
    <subcellularLocation>
        <location evidence="1 19">Cell inner membrane</location>
    </subcellularLocation>
</comment>
<dbReference type="Pfam" id="PF13442">
    <property type="entry name" value="Cytochrome_CBB3"/>
    <property type="match status" value="2"/>
</dbReference>
<evidence type="ECO:0000256" key="15">
    <source>
        <dbReference type="ARBA" id="ARBA00023002"/>
    </source>
</evidence>
<evidence type="ECO:0000256" key="12">
    <source>
        <dbReference type="ARBA" id="ARBA00022781"/>
    </source>
</evidence>
<comment type="function">
    <text evidence="19">C-type cytochrome. Part of the cbb3-type cytochrome c oxidase complex.</text>
</comment>
<dbReference type="SUPFAM" id="SSF46626">
    <property type="entry name" value="Cytochrome c"/>
    <property type="match status" value="2"/>
</dbReference>
<feature type="binding site" description="covalent" evidence="21">
    <location>
        <position position="125"/>
    </location>
    <ligand>
        <name>heme c</name>
        <dbReference type="ChEBI" id="CHEBI:61717"/>
        <label>1</label>
    </ligand>
</feature>
<feature type="domain" description="Cytochrome c" evidence="23">
    <location>
        <begin position="109"/>
        <end position="199"/>
    </location>
</feature>
<dbReference type="UniPathway" id="UPA00705"/>
<keyword evidence="5 19" id="KW-1003">Cell membrane</keyword>
<dbReference type="PIRSF" id="PIRSF000006">
    <property type="entry name" value="Cbb3-Cox_fixP"/>
    <property type="match status" value="1"/>
</dbReference>
<feature type="binding site" description="covalent" evidence="21">
    <location>
        <position position="219"/>
    </location>
    <ligand>
        <name>heme c</name>
        <dbReference type="ChEBI" id="CHEBI:61717"/>
        <label>2</label>
    </ligand>
</feature>
<dbReference type="GO" id="GO:1902600">
    <property type="term" value="P:proton transmembrane transport"/>
    <property type="evidence" value="ECO:0007669"/>
    <property type="project" value="UniProtKB-KW"/>
</dbReference>
<keyword evidence="25" id="KW-1185">Reference proteome</keyword>
<evidence type="ECO:0000256" key="22">
    <source>
        <dbReference type="SAM" id="Phobius"/>
    </source>
</evidence>
<keyword evidence="18 19" id="KW-0472">Membrane</keyword>
<keyword evidence="17 19" id="KW-0406">Ion transport</keyword>
<evidence type="ECO:0000256" key="16">
    <source>
        <dbReference type="ARBA" id="ARBA00023004"/>
    </source>
</evidence>
<feature type="domain" description="Cytochrome c" evidence="23">
    <location>
        <begin position="206"/>
        <end position="291"/>
    </location>
</feature>
<feature type="binding site" description="axial binding residue" evidence="20">
    <location>
        <position position="126"/>
    </location>
    <ligand>
        <name>heme c</name>
        <dbReference type="ChEBI" id="CHEBI:61717"/>
        <label>1</label>
    </ligand>
    <ligandPart>
        <name>Fe</name>
        <dbReference type="ChEBI" id="CHEBI:18248"/>
    </ligandPart>
</feature>
<comment type="subunit">
    <text evidence="19">Component of the cbb3-type cytochrome c oxidase.</text>
</comment>
<comment type="similarity">
    <text evidence="3 19">Belongs to the CcoP / FixP family.</text>
</comment>
<dbReference type="PROSITE" id="PS51007">
    <property type="entry name" value="CYTC"/>
    <property type="match status" value="2"/>
</dbReference>
<keyword evidence="4 19" id="KW-0813">Transport</keyword>
<dbReference type="RefSeq" id="WP_089230547.1">
    <property type="nucleotide sequence ID" value="NZ_FZOY01000001.1"/>
</dbReference>
<keyword evidence="11" id="KW-0677">Repeat</keyword>
<evidence type="ECO:0000256" key="1">
    <source>
        <dbReference type="ARBA" id="ARBA00004533"/>
    </source>
</evidence>
<dbReference type="GO" id="GO:0006119">
    <property type="term" value="P:oxidative phosphorylation"/>
    <property type="evidence" value="ECO:0007669"/>
    <property type="project" value="UniProtKB-UniPathway"/>
</dbReference>
<feature type="binding site" description="covalent" evidence="21">
    <location>
        <position position="122"/>
    </location>
    <ligand>
        <name>heme c</name>
        <dbReference type="ChEBI" id="CHEBI:61717"/>
        <label>1</label>
    </ligand>
</feature>
<evidence type="ECO:0000256" key="21">
    <source>
        <dbReference type="PIRSR" id="PIRSR000006-2"/>
    </source>
</evidence>
<dbReference type="InterPro" id="IPR004678">
    <property type="entry name" value="Cyt_c_oxidase_cbb3_su3"/>
</dbReference>
<evidence type="ECO:0000256" key="19">
    <source>
        <dbReference type="PIRNR" id="PIRNR000006"/>
    </source>
</evidence>
<keyword evidence="12 19" id="KW-0375">Hydrogen ion transport</keyword>
<evidence type="ECO:0000256" key="17">
    <source>
        <dbReference type="ARBA" id="ARBA00023065"/>
    </source>
</evidence>
<comment type="pathway">
    <text evidence="2 19">Energy metabolism; oxidative phosphorylation.</text>
</comment>
<dbReference type="InterPro" id="IPR050597">
    <property type="entry name" value="Cytochrome_c_Oxidase_Subunit"/>
</dbReference>
<evidence type="ECO:0000256" key="2">
    <source>
        <dbReference type="ARBA" id="ARBA00004673"/>
    </source>
</evidence>
<dbReference type="InterPro" id="IPR036909">
    <property type="entry name" value="Cyt_c-like_dom_sf"/>
</dbReference>
<feature type="binding site" description="covalent" evidence="21">
    <location>
        <position position="222"/>
    </location>
    <ligand>
        <name>heme c</name>
        <dbReference type="ChEBI" id="CHEBI:61717"/>
        <label>2</label>
    </ligand>
</feature>
<keyword evidence="13 19" id="KW-0249">Electron transport</keyword>
<evidence type="ECO:0000256" key="14">
    <source>
        <dbReference type="ARBA" id="ARBA00022989"/>
    </source>
</evidence>
<evidence type="ECO:0000256" key="20">
    <source>
        <dbReference type="PIRSR" id="PIRSR000006-1"/>
    </source>
</evidence>
<feature type="binding site" description="axial binding residue" evidence="20">
    <location>
        <position position="264"/>
    </location>
    <ligand>
        <name>heme c</name>
        <dbReference type="ChEBI" id="CHEBI:61717"/>
        <label>1</label>
    </ligand>
    <ligandPart>
        <name>Fe</name>
        <dbReference type="ChEBI" id="CHEBI:18248"/>
    </ligandPart>
</feature>
<dbReference type="GO" id="GO:0046872">
    <property type="term" value="F:metal ion binding"/>
    <property type="evidence" value="ECO:0007669"/>
    <property type="project" value="UniProtKB-KW"/>
</dbReference>
<evidence type="ECO:0000256" key="8">
    <source>
        <dbReference type="ARBA" id="ARBA00022660"/>
    </source>
</evidence>
<dbReference type="NCBIfam" id="TIGR00782">
    <property type="entry name" value="ccoP"/>
    <property type="match status" value="1"/>
</dbReference>
<dbReference type="Gene3D" id="6.10.280.130">
    <property type="match status" value="1"/>
</dbReference>
<comment type="cofactor">
    <cofactor evidence="19 21">
        <name>heme c</name>
        <dbReference type="ChEBI" id="CHEBI:61717"/>
    </cofactor>
    <text evidence="19 21">Binds 2 heme C groups per subunit.</text>
</comment>
<dbReference type="Gene3D" id="1.10.760.10">
    <property type="entry name" value="Cytochrome c-like domain"/>
    <property type="match status" value="2"/>
</dbReference>
<keyword evidence="6 19" id="KW-0997">Cell inner membrane</keyword>
<dbReference type="AlphaFoldDB" id="A0A239C2L1"/>
<evidence type="ECO:0000256" key="13">
    <source>
        <dbReference type="ARBA" id="ARBA00022982"/>
    </source>
</evidence>
<accession>A0A239C2L1</accession>
<gene>
    <name evidence="24" type="ORF">SAMN05421757_10143</name>
</gene>
<evidence type="ECO:0000256" key="7">
    <source>
        <dbReference type="ARBA" id="ARBA00022617"/>
    </source>
</evidence>
<dbReference type="OrthoDB" id="9811281at2"/>
<organism evidence="24 25">
    <name type="scientific">Tropicimonas sediminicola</name>
    <dbReference type="NCBI Taxonomy" id="1031541"/>
    <lineage>
        <taxon>Bacteria</taxon>
        <taxon>Pseudomonadati</taxon>
        <taxon>Pseudomonadota</taxon>
        <taxon>Alphaproteobacteria</taxon>
        <taxon>Rhodobacterales</taxon>
        <taxon>Roseobacteraceae</taxon>
        <taxon>Tropicimonas</taxon>
    </lineage>
</organism>
<protein>
    <recommendedName>
        <fullName evidence="19">Cbb3-type cytochrome c oxidase subunit</fullName>
    </recommendedName>
</protein>
<reference evidence="24 25" key="1">
    <citation type="submission" date="2017-06" db="EMBL/GenBank/DDBJ databases">
        <authorList>
            <person name="Kim H.J."/>
            <person name="Triplett B.A."/>
        </authorList>
    </citation>
    <scope>NUCLEOTIDE SEQUENCE [LARGE SCALE GENOMIC DNA]</scope>
    <source>
        <strain evidence="24 25">DSM 29339</strain>
    </source>
</reference>
<dbReference type="InterPro" id="IPR032858">
    <property type="entry name" value="CcoP_N"/>
</dbReference>
<proteinExistence type="inferred from homology"/>
<dbReference type="EMBL" id="FZOY01000001">
    <property type="protein sequence ID" value="SNS14132.1"/>
    <property type="molecule type" value="Genomic_DNA"/>
</dbReference>
<dbReference type="PANTHER" id="PTHR33751">
    <property type="entry name" value="CBB3-TYPE CYTOCHROME C OXIDASE SUBUNIT FIXP"/>
    <property type="match status" value="1"/>
</dbReference>
<keyword evidence="10 19" id="KW-0479">Metal-binding</keyword>
<dbReference type="Pfam" id="PF14715">
    <property type="entry name" value="FixP_N"/>
    <property type="match status" value="1"/>
</dbReference>
<evidence type="ECO:0000256" key="3">
    <source>
        <dbReference type="ARBA" id="ARBA00006113"/>
    </source>
</evidence>
<evidence type="ECO:0000256" key="10">
    <source>
        <dbReference type="ARBA" id="ARBA00022723"/>
    </source>
</evidence>
<name>A0A239C2L1_9RHOB</name>
<keyword evidence="14 22" id="KW-1133">Transmembrane helix</keyword>
<dbReference type="GO" id="GO:0020037">
    <property type="term" value="F:heme binding"/>
    <property type="evidence" value="ECO:0007669"/>
    <property type="project" value="InterPro"/>
</dbReference>
<dbReference type="GO" id="GO:0005886">
    <property type="term" value="C:plasma membrane"/>
    <property type="evidence" value="ECO:0007669"/>
    <property type="project" value="UniProtKB-SubCell"/>
</dbReference>
<feature type="transmembrane region" description="Helical" evidence="22">
    <location>
        <begin position="33"/>
        <end position="55"/>
    </location>
</feature>
<dbReference type="GO" id="GO:0016491">
    <property type="term" value="F:oxidoreductase activity"/>
    <property type="evidence" value="ECO:0007669"/>
    <property type="project" value="UniProtKB-KW"/>
</dbReference>
<evidence type="ECO:0000256" key="9">
    <source>
        <dbReference type="ARBA" id="ARBA00022692"/>
    </source>
</evidence>
<dbReference type="Proteomes" id="UP000198426">
    <property type="component" value="Unassembled WGS sequence"/>
</dbReference>
<evidence type="ECO:0000256" key="4">
    <source>
        <dbReference type="ARBA" id="ARBA00022448"/>
    </source>
</evidence>
<keyword evidence="16 19" id="KW-0408">Iron</keyword>